<keyword evidence="3" id="KW-0472">Membrane</keyword>
<evidence type="ECO:0000259" key="6">
    <source>
        <dbReference type="PROSITE" id="PS50893"/>
    </source>
</evidence>
<keyword evidence="3" id="KW-1003">Cell membrane</keyword>
<dbReference type="Proteomes" id="UP000562492">
    <property type="component" value="Unassembled WGS sequence"/>
</dbReference>
<dbReference type="Pfam" id="PF00005">
    <property type="entry name" value="ABC_tran"/>
    <property type="match status" value="1"/>
</dbReference>
<dbReference type="PANTHER" id="PTHR43335:SF3">
    <property type="entry name" value="ABC TRANSPORTER"/>
    <property type="match status" value="1"/>
</dbReference>
<dbReference type="GO" id="GO:0005524">
    <property type="term" value="F:ATP binding"/>
    <property type="evidence" value="ECO:0007669"/>
    <property type="project" value="UniProtKB-KW"/>
</dbReference>
<proteinExistence type="inferred from homology"/>
<feature type="domain" description="ABC transporter" evidence="6">
    <location>
        <begin position="2"/>
        <end position="232"/>
    </location>
</feature>
<evidence type="ECO:0000256" key="1">
    <source>
        <dbReference type="ARBA" id="ARBA00005417"/>
    </source>
</evidence>
<sequence length="337" mass="36019">MIEVQNLIVDYPGHRALHGINLRIAAGTVTALVGPNGAGKSTLLRCMAGLESPLAGSVHVAGVDVQENPRRAHQHMGYLSDFFGLYEALSVAQCLQYAAESQGLSRQAAAQRVHAVAQQLALTDKLGNAARNLSRGQRQRVAIGQAIIHQPQVLLLDEPASGLDPEARGSLSALFRQLHAQGMTLIVSSHILSELDEYCTHILSIREGRITSHEALNAAPHTGGSSAAQPGELVMQVELAAPLAAGSAALAGYRLLDVRTATEASHTLWIALPSANNAERVQLLQQLVTHGAQVLSYHQARTSLQERYQQSLQASSRHRPMADVPGVPADLFAKELE</sequence>
<evidence type="ECO:0000256" key="2">
    <source>
        <dbReference type="ARBA" id="ARBA00022448"/>
    </source>
</evidence>
<dbReference type="InterPro" id="IPR027417">
    <property type="entry name" value="P-loop_NTPase"/>
</dbReference>
<evidence type="ECO:0000313" key="7">
    <source>
        <dbReference type="EMBL" id="MBB6578161.1"/>
    </source>
</evidence>
<dbReference type="PANTHER" id="PTHR43335">
    <property type="entry name" value="ABC TRANSPORTER, ATP-BINDING PROTEIN"/>
    <property type="match status" value="1"/>
</dbReference>
<dbReference type="EMBL" id="JACHKZ010000012">
    <property type="protein sequence ID" value="MBB6578161.1"/>
    <property type="molecule type" value="Genomic_DNA"/>
</dbReference>
<dbReference type="RefSeq" id="WP_184708453.1">
    <property type="nucleotide sequence ID" value="NZ_JACHKZ010000012.1"/>
</dbReference>
<evidence type="ECO:0000313" key="8">
    <source>
        <dbReference type="Proteomes" id="UP000562492"/>
    </source>
</evidence>
<comment type="caution">
    <text evidence="7">The sequence shown here is derived from an EMBL/GenBank/DDBJ whole genome shotgun (WGS) entry which is preliminary data.</text>
</comment>
<evidence type="ECO:0000256" key="3">
    <source>
        <dbReference type="ARBA" id="ARBA00022475"/>
    </source>
</evidence>
<accession>A0ABR6RG72</accession>
<dbReference type="InterPro" id="IPR003439">
    <property type="entry name" value="ABC_transporter-like_ATP-bd"/>
</dbReference>
<reference evidence="7 8" key="1">
    <citation type="submission" date="2020-08" db="EMBL/GenBank/DDBJ databases">
        <title>Functional genomics of gut bacteria from endangered species of beetles.</title>
        <authorList>
            <person name="Carlos-Shanley C."/>
        </authorList>
    </citation>
    <scope>NUCLEOTIDE SEQUENCE [LARGE SCALE GENOMIC DNA]</scope>
    <source>
        <strain evidence="7 8">S00124</strain>
    </source>
</reference>
<evidence type="ECO:0000256" key="5">
    <source>
        <dbReference type="ARBA" id="ARBA00022840"/>
    </source>
</evidence>
<dbReference type="Gene3D" id="3.40.50.300">
    <property type="entry name" value="P-loop containing nucleotide triphosphate hydrolases"/>
    <property type="match status" value="1"/>
</dbReference>
<dbReference type="SMART" id="SM00382">
    <property type="entry name" value="AAA"/>
    <property type="match status" value="1"/>
</dbReference>
<dbReference type="PROSITE" id="PS50893">
    <property type="entry name" value="ABC_TRANSPORTER_2"/>
    <property type="match status" value="1"/>
</dbReference>
<comment type="similarity">
    <text evidence="1">Belongs to the ABC transporter superfamily.</text>
</comment>
<keyword evidence="2" id="KW-0813">Transport</keyword>
<keyword evidence="5 7" id="KW-0067">ATP-binding</keyword>
<keyword evidence="4" id="KW-0547">Nucleotide-binding</keyword>
<evidence type="ECO:0000256" key="4">
    <source>
        <dbReference type="ARBA" id="ARBA00022741"/>
    </source>
</evidence>
<protein>
    <submittedName>
        <fullName evidence="7">ABC-2 type transport system ATP-binding protein</fullName>
    </submittedName>
</protein>
<dbReference type="CDD" id="cd03230">
    <property type="entry name" value="ABC_DR_subfamily_A"/>
    <property type="match status" value="1"/>
</dbReference>
<keyword evidence="8" id="KW-1185">Reference proteome</keyword>
<organism evidence="7 8">
    <name type="scientific">Comamonas odontotermitis</name>
    <dbReference type="NCBI Taxonomy" id="379895"/>
    <lineage>
        <taxon>Bacteria</taxon>
        <taxon>Pseudomonadati</taxon>
        <taxon>Pseudomonadota</taxon>
        <taxon>Betaproteobacteria</taxon>
        <taxon>Burkholderiales</taxon>
        <taxon>Comamonadaceae</taxon>
        <taxon>Comamonas</taxon>
    </lineage>
</organism>
<dbReference type="InterPro" id="IPR003593">
    <property type="entry name" value="AAA+_ATPase"/>
</dbReference>
<gene>
    <name evidence="7" type="ORF">HNP33_002241</name>
</gene>
<name>A0ABR6RG72_9BURK</name>
<dbReference type="SUPFAM" id="SSF52540">
    <property type="entry name" value="P-loop containing nucleoside triphosphate hydrolases"/>
    <property type="match status" value="1"/>
</dbReference>